<dbReference type="InterPro" id="IPR002575">
    <property type="entry name" value="Aminoglycoside_PTrfase"/>
</dbReference>
<dbReference type="AlphaFoldDB" id="A0A7X1NZD3"/>
<evidence type="ECO:0000313" key="3">
    <source>
        <dbReference type="Proteomes" id="UP000484842"/>
    </source>
</evidence>
<sequence length="407" mass="44652">MTSAASDAVRVRFLISLADGTWVEFADQAVSATQLSVSGLQVYVRELSGLDAIVLHDAEALFRQPSPTVRMEALTSVQGLPTATCITDLPPHARPWQQPGWFTQAAAWLLGAVHASGDTATGPVRQISTYDLACVLYVETAAGGAYLKAGDGSREAAVTTRLAALQPELTVPVLRAALSRDWLATRAGGQRLSEVAELNPWQEAVTHLAAIHREVDPSVLRGLGCPEFPFRRLVEELEALVKSEALTRVWDQDEATRTRLREALPTIRQAHGRILALDLPERTVHGDAQPMNALVGADGVRWFDWSEAGVAHPFLDIGWLLAWVSLRPSLPVRTTHPQLVETLWEDYLRALGTAKTGAAWQDARLLALAHRVLAYEQRFRSWEGTVSGARPYVPYYLKLLIKLAEEA</sequence>
<gene>
    <name evidence="2" type="ORF">F8S09_15690</name>
</gene>
<keyword evidence="3" id="KW-1185">Reference proteome</keyword>
<name>A0A7X1NZD3_9DEIO</name>
<dbReference type="SUPFAM" id="SSF56112">
    <property type="entry name" value="Protein kinase-like (PK-like)"/>
    <property type="match status" value="1"/>
</dbReference>
<evidence type="ECO:0000313" key="2">
    <source>
        <dbReference type="EMBL" id="MPY68099.1"/>
    </source>
</evidence>
<accession>A0A7X1NZD3</accession>
<comment type="caution">
    <text evidence="2">The sequence shown here is derived from an EMBL/GenBank/DDBJ whole genome shotgun (WGS) entry which is preliminary data.</text>
</comment>
<dbReference type="Proteomes" id="UP000484842">
    <property type="component" value="Unassembled WGS sequence"/>
</dbReference>
<protein>
    <submittedName>
        <fullName evidence="2">Phosphotransferase</fullName>
    </submittedName>
</protein>
<dbReference type="InterPro" id="IPR011009">
    <property type="entry name" value="Kinase-like_dom_sf"/>
</dbReference>
<proteinExistence type="predicted"/>
<dbReference type="RefSeq" id="WP_152872401.1">
    <property type="nucleotide sequence ID" value="NZ_WBSL01000015.1"/>
</dbReference>
<feature type="domain" description="Aminoglycoside phosphotransferase" evidence="1">
    <location>
        <begin position="150"/>
        <end position="337"/>
    </location>
</feature>
<dbReference type="Pfam" id="PF01636">
    <property type="entry name" value="APH"/>
    <property type="match status" value="1"/>
</dbReference>
<organism evidence="2 3">
    <name type="scientific">Deinococcus terrestris</name>
    <dbReference type="NCBI Taxonomy" id="2651870"/>
    <lineage>
        <taxon>Bacteria</taxon>
        <taxon>Thermotogati</taxon>
        <taxon>Deinococcota</taxon>
        <taxon>Deinococci</taxon>
        <taxon>Deinococcales</taxon>
        <taxon>Deinococcaceae</taxon>
        <taxon>Deinococcus</taxon>
    </lineage>
</organism>
<evidence type="ECO:0000259" key="1">
    <source>
        <dbReference type="Pfam" id="PF01636"/>
    </source>
</evidence>
<dbReference type="GO" id="GO:0016740">
    <property type="term" value="F:transferase activity"/>
    <property type="evidence" value="ECO:0007669"/>
    <property type="project" value="UniProtKB-KW"/>
</dbReference>
<reference evidence="2 3" key="1">
    <citation type="submission" date="2019-10" db="EMBL/GenBank/DDBJ databases">
        <title>Deinococcus sp. isolated from soil.</title>
        <authorList>
            <person name="Li Y."/>
            <person name="Wang J."/>
        </authorList>
    </citation>
    <scope>NUCLEOTIDE SEQUENCE [LARGE SCALE GENOMIC DNA]</scope>
    <source>
        <strain evidence="2 3">SDU3-2</strain>
    </source>
</reference>
<keyword evidence="2" id="KW-0808">Transferase</keyword>
<dbReference type="EMBL" id="WBSL01000015">
    <property type="protein sequence ID" value="MPY68099.1"/>
    <property type="molecule type" value="Genomic_DNA"/>
</dbReference>
<dbReference type="Gene3D" id="3.90.1200.10">
    <property type="match status" value="1"/>
</dbReference>